<dbReference type="CDD" id="cd02440">
    <property type="entry name" value="AdoMet_MTases"/>
    <property type="match status" value="1"/>
</dbReference>
<evidence type="ECO:0000259" key="4">
    <source>
        <dbReference type="Pfam" id="PF13649"/>
    </source>
</evidence>
<keyword evidence="6" id="KW-1185">Reference proteome</keyword>
<dbReference type="InterPro" id="IPR049690">
    <property type="entry name" value="Daptide_MTase"/>
</dbReference>
<name>A0ABW1CTD8_9ACTN</name>
<accession>A0ABW1CTD8</accession>
<comment type="caution">
    <text evidence="5">The sequence shown here is derived from an EMBL/GenBank/DDBJ whole genome shotgun (WGS) entry which is preliminary data.</text>
</comment>
<keyword evidence="1 5" id="KW-0489">Methyltransferase</keyword>
<dbReference type="SUPFAM" id="SSF53335">
    <property type="entry name" value="S-adenosyl-L-methionine-dependent methyltransferases"/>
    <property type="match status" value="1"/>
</dbReference>
<evidence type="ECO:0000256" key="3">
    <source>
        <dbReference type="ARBA" id="ARBA00022691"/>
    </source>
</evidence>
<organism evidence="5 6">
    <name type="scientific">Nonomuraea insulae</name>
    <dbReference type="NCBI Taxonomy" id="1616787"/>
    <lineage>
        <taxon>Bacteria</taxon>
        <taxon>Bacillati</taxon>
        <taxon>Actinomycetota</taxon>
        <taxon>Actinomycetes</taxon>
        <taxon>Streptosporangiales</taxon>
        <taxon>Streptosporangiaceae</taxon>
        <taxon>Nonomuraea</taxon>
    </lineage>
</organism>
<dbReference type="GO" id="GO:0008168">
    <property type="term" value="F:methyltransferase activity"/>
    <property type="evidence" value="ECO:0007669"/>
    <property type="project" value="UniProtKB-KW"/>
</dbReference>
<dbReference type="PANTHER" id="PTHR43464">
    <property type="entry name" value="METHYLTRANSFERASE"/>
    <property type="match status" value="1"/>
</dbReference>
<dbReference type="RefSeq" id="WP_379517309.1">
    <property type="nucleotide sequence ID" value="NZ_JBHSPA010000031.1"/>
</dbReference>
<proteinExistence type="predicted"/>
<keyword evidence="2" id="KW-0808">Transferase</keyword>
<dbReference type="GO" id="GO:0032259">
    <property type="term" value="P:methylation"/>
    <property type="evidence" value="ECO:0007669"/>
    <property type="project" value="UniProtKB-KW"/>
</dbReference>
<dbReference type="InterPro" id="IPR029063">
    <property type="entry name" value="SAM-dependent_MTases_sf"/>
</dbReference>
<evidence type="ECO:0000313" key="6">
    <source>
        <dbReference type="Proteomes" id="UP001596058"/>
    </source>
</evidence>
<feature type="domain" description="Methyltransferase" evidence="4">
    <location>
        <begin position="61"/>
        <end position="159"/>
    </location>
</feature>
<dbReference type="EMBL" id="JBHSPA010000031">
    <property type="protein sequence ID" value="MFC5827808.1"/>
    <property type="molecule type" value="Genomic_DNA"/>
</dbReference>
<keyword evidence="3" id="KW-0949">S-adenosyl-L-methionine</keyword>
<dbReference type="InterPro" id="IPR041698">
    <property type="entry name" value="Methyltransf_25"/>
</dbReference>
<reference evidence="6" key="1">
    <citation type="journal article" date="2019" name="Int. J. Syst. Evol. Microbiol.">
        <title>The Global Catalogue of Microorganisms (GCM) 10K type strain sequencing project: providing services to taxonomists for standard genome sequencing and annotation.</title>
        <authorList>
            <consortium name="The Broad Institute Genomics Platform"/>
            <consortium name="The Broad Institute Genome Sequencing Center for Infectious Disease"/>
            <person name="Wu L."/>
            <person name="Ma J."/>
        </authorList>
    </citation>
    <scope>NUCLEOTIDE SEQUENCE [LARGE SCALE GENOMIC DNA]</scope>
    <source>
        <strain evidence="6">CCUG 53903</strain>
    </source>
</reference>
<dbReference type="PANTHER" id="PTHR43464:SF19">
    <property type="entry name" value="UBIQUINONE BIOSYNTHESIS O-METHYLTRANSFERASE, MITOCHONDRIAL"/>
    <property type="match status" value="1"/>
</dbReference>
<dbReference type="NCBIfam" id="NF041820">
    <property type="entry name" value="daptide_MTase"/>
    <property type="match status" value="1"/>
</dbReference>
<evidence type="ECO:0000313" key="5">
    <source>
        <dbReference type="EMBL" id="MFC5827808.1"/>
    </source>
</evidence>
<evidence type="ECO:0000256" key="2">
    <source>
        <dbReference type="ARBA" id="ARBA00022679"/>
    </source>
</evidence>
<dbReference type="Proteomes" id="UP001596058">
    <property type="component" value="Unassembled WGS sequence"/>
</dbReference>
<protein>
    <submittedName>
        <fullName evidence="5">Daptide-type RiPP biosynthesis methyltransferase</fullName>
    </submittedName>
</protein>
<evidence type="ECO:0000256" key="1">
    <source>
        <dbReference type="ARBA" id="ARBA00022603"/>
    </source>
</evidence>
<dbReference type="Pfam" id="PF13649">
    <property type="entry name" value="Methyltransf_25"/>
    <property type="match status" value="1"/>
</dbReference>
<dbReference type="Gene3D" id="3.40.50.150">
    <property type="entry name" value="Vaccinia Virus protein VP39"/>
    <property type="match status" value="1"/>
</dbReference>
<sequence>MTLQTDLPHQARELVTKLGDRAVVCDLYDRTGSAVYHDVAGTDTQEVRELIALVRRVPGPVLDLAAGSGRLTLPLLALGREVTAVDLSEGMLGLLAARLEEAPARLRERCTLVRADMRTFSSPSRFAVIVLGTSSISLLDAEGRAALYGTVRAHLAPGGRFVLSTVELDAMDGHEVEVGFVGVSGRSYRFFERWNPDAGHRVVAIFPEEPPDGPSDGPVTVCTSTIAVVPADRLEAELTRAGLAVRSRHALTGPGARHRDILLEAEVTE</sequence>
<gene>
    <name evidence="5" type="primary">mpaM</name>
    <name evidence="5" type="ORF">ACFPZ3_28440</name>
</gene>